<accession>A0A517M436</accession>
<keyword evidence="7" id="KW-1185">Reference proteome</keyword>
<dbReference type="Proteomes" id="UP000319557">
    <property type="component" value="Chromosome"/>
</dbReference>
<protein>
    <submittedName>
        <fullName evidence="6">NTE family protein RssA</fullName>
    </submittedName>
</protein>
<organism evidence="6 7">
    <name type="scientific">Rosistilla ulvae</name>
    <dbReference type="NCBI Taxonomy" id="1930277"/>
    <lineage>
        <taxon>Bacteria</taxon>
        <taxon>Pseudomonadati</taxon>
        <taxon>Planctomycetota</taxon>
        <taxon>Planctomycetia</taxon>
        <taxon>Pirellulales</taxon>
        <taxon>Pirellulaceae</taxon>
        <taxon>Rosistilla</taxon>
    </lineage>
</organism>
<keyword evidence="3 4" id="KW-0443">Lipid metabolism</keyword>
<feature type="active site" description="Nucleophile" evidence="4">
    <location>
        <position position="43"/>
    </location>
</feature>
<dbReference type="RefSeq" id="WP_145347488.1">
    <property type="nucleotide sequence ID" value="NZ_CP036261.1"/>
</dbReference>
<evidence type="ECO:0000259" key="5">
    <source>
        <dbReference type="PROSITE" id="PS51635"/>
    </source>
</evidence>
<dbReference type="PANTHER" id="PTHR14226:SF76">
    <property type="entry name" value="NTE FAMILY PROTEIN RSSA"/>
    <property type="match status" value="1"/>
</dbReference>
<evidence type="ECO:0000256" key="2">
    <source>
        <dbReference type="ARBA" id="ARBA00022963"/>
    </source>
</evidence>
<evidence type="ECO:0000256" key="1">
    <source>
        <dbReference type="ARBA" id="ARBA00022801"/>
    </source>
</evidence>
<dbReference type="EMBL" id="CP036261">
    <property type="protein sequence ID" value="QDS89645.1"/>
    <property type="molecule type" value="Genomic_DNA"/>
</dbReference>
<dbReference type="GO" id="GO:0016787">
    <property type="term" value="F:hydrolase activity"/>
    <property type="evidence" value="ECO:0007669"/>
    <property type="project" value="UniProtKB-UniRule"/>
</dbReference>
<feature type="short sequence motif" description="GXGXXG" evidence="4">
    <location>
        <begin position="14"/>
        <end position="19"/>
    </location>
</feature>
<dbReference type="AlphaFoldDB" id="A0A517M436"/>
<keyword evidence="1 4" id="KW-0378">Hydrolase</keyword>
<dbReference type="PROSITE" id="PS51635">
    <property type="entry name" value="PNPLA"/>
    <property type="match status" value="1"/>
</dbReference>
<feature type="active site" description="Proton acceptor" evidence="4">
    <location>
        <position position="194"/>
    </location>
</feature>
<reference evidence="6 7" key="1">
    <citation type="submission" date="2019-02" db="EMBL/GenBank/DDBJ databases">
        <title>Deep-cultivation of Planctomycetes and their phenomic and genomic characterization uncovers novel biology.</title>
        <authorList>
            <person name="Wiegand S."/>
            <person name="Jogler M."/>
            <person name="Boedeker C."/>
            <person name="Pinto D."/>
            <person name="Vollmers J."/>
            <person name="Rivas-Marin E."/>
            <person name="Kohn T."/>
            <person name="Peeters S.H."/>
            <person name="Heuer A."/>
            <person name="Rast P."/>
            <person name="Oberbeckmann S."/>
            <person name="Bunk B."/>
            <person name="Jeske O."/>
            <person name="Meyerdierks A."/>
            <person name="Storesund J.E."/>
            <person name="Kallscheuer N."/>
            <person name="Luecker S."/>
            <person name="Lage O.M."/>
            <person name="Pohl T."/>
            <person name="Merkel B.J."/>
            <person name="Hornburger P."/>
            <person name="Mueller R.-W."/>
            <person name="Bruemmer F."/>
            <person name="Labrenz M."/>
            <person name="Spormann A.M."/>
            <person name="Op den Camp H."/>
            <person name="Overmann J."/>
            <person name="Amann R."/>
            <person name="Jetten M.S.M."/>
            <person name="Mascher T."/>
            <person name="Medema M.H."/>
            <person name="Devos D.P."/>
            <person name="Kaster A.-K."/>
            <person name="Ovreas L."/>
            <person name="Rohde M."/>
            <person name="Galperin M.Y."/>
            <person name="Jogler C."/>
        </authorList>
    </citation>
    <scope>NUCLEOTIDE SEQUENCE [LARGE SCALE GENOMIC DNA]</scope>
    <source>
        <strain evidence="6 7">EC9</strain>
    </source>
</reference>
<dbReference type="Pfam" id="PF01734">
    <property type="entry name" value="Patatin"/>
    <property type="match status" value="1"/>
</dbReference>
<dbReference type="Gene3D" id="3.40.1090.10">
    <property type="entry name" value="Cytosolic phospholipase A2 catalytic domain"/>
    <property type="match status" value="2"/>
</dbReference>
<dbReference type="KEGG" id="ruv:EC9_38450"/>
<dbReference type="InterPro" id="IPR016035">
    <property type="entry name" value="Acyl_Trfase/lysoPLipase"/>
</dbReference>
<evidence type="ECO:0000256" key="4">
    <source>
        <dbReference type="PROSITE-ProRule" id="PRU01161"/>
    </source>
</evidence>
<sequence length="297" mass="32523">MQLRKRTAVLALGGGGARGLAHIGAIEVLRSMDLRIERYVGVSIGSLVGALCAIEPDSEKLHAKVNTYLQSEGFLQMQAKLFAVAPKSEASSSSGIFSWYETVKQFVGTRRKLIHILSRPSLLARDVMQHVVEGLLPDANIEDLDQPLNIVTVDLRTGNPVVLDRGPLREAVMASTAIPGIFPAVPWDDMLLCDIGVLDPVPSRVAQRFASDLTIAIDVCAAIKHKPKIKNAFETFIRMNEIAQGLMRHTAHESADIMIRPDVARVPWFDFTDSEVLIGEGRKAAQAMLHGMWKNVA</sequence>
<keyword evidence="2 4" id="KW-0442">Lipid degradation</keyword>
<dbReference type="InterPro" id="IPR050301">
    <property type="entry name" value="NTE"/>
</dbReference>
<gene>
    <name evidence="6" type="primary">rssA</name>
    <name evidence="6" type="ORF">EC9_38450</name>
</gene>
<evidence type="ECO:0000256" key="3">
    <source>
        <dbReference type="ARBA" id="ARBA00023098"/>
    </source>
</evidence>
<comment type="caution">
    <text evidence="4">Lacks conserved residue(s) required for the propagation of feature annotation.</text>
</comment>
<feature type="short sequence motif" description="GXSXG" evidence="4">
    <location>
        <begin position="41"/>
        <end position="45"/>
    </location>
</feature>
<dbReference type="PANTHER" id="PTHR14226">
    <property type="entry name" value="NEUROPATHY TARGET ESTERASE/SWISS CHEESE D.MELANOGASTER"/>
    <property type="match status" value="1"/>
</dbReference>
<proteinExistence type="predicted"/>
<evidence type="ECO:0000313" key="7">
    <source>
        <dbReference type="Proteomes" id="UP000319557"/>
    </source>
</evidence>
<dbReference type="InterPro" id="IPR002641">
    <property type="entry name" value="PNPLA_dom"/>
</dbReference>
<dbReference type="OrthoDB" id="9770965at2"/>
<evidence type="ECO:0000313" key="6">
    <source>
        <dbReference type="EMBL" id="QDS89645.1"/>
    </source>
</evidence>
<dbReference type="GO" id="GO:0016042">
    <property type="term" value="P:lipid catabolic process"/>
    <property type="evidence" value="ECO:0007669"/>
    <property type="project" value="UniProtKB-UniRule"/>
</dbReference>
<name>A0A517M436_9BACT</name>
<feature type="domain" description="PNPLA" evidence="5">
    <location>
        <begin position="10"/>
        <end position="207"/>
    </location>
</feature>
<dbReference type="SUPFAM" id="SSF52151">
    <property type="entry name" value="FabD/lysophospholipase-like"/>
    <property type="match status" value="1"/>
</dbReference>